<organism evidence="1">
    <name type="scientific">mine drainage metagenome</name>
    <dbReference type="NCBI Taxonomy" id="410659"/>
    <lineage>
        <taxon>unclassified sequences</taxon>
        <taxon>metagenomes</taxon>
        <taxon>ecological metagenomes</taxon>
    </lineage>
</organism>
<sequence>MSTNINTDNFPLRLETESIINVCLEVHKHLGHGFLEIVYKDAMELEFHRHKTFYEREKEFPIFYKNILLDHKFYTDFVVFNSIILEIKSKTEICDEDLAQAINYLKCSGCKVGLVLNFGRKKLEIKRVVY</sequence>
<accession>A0A1J5T195</accession>
<name>A0A1J5T195_9ZZZZ</name>
<evidence type="ECO:0000313" key="1">
    <source>
        <dbReference type="EMBL" id="OIR07612.1"/>
    </source>
</evidence>
<proteinExistence type="predicted"/>
<reference evidence="1" key="1">
    <citation type="submission" date="2016-10" db="EMBL/GenBank/DDBJ databases">
        <title>Sequence of Gallionella enrichment culture.</title>
        <authorList>
            <person name="Poehlein A."/>
            <person name="Muehling M."/>
            <person name="Daniel R."/>
        </authorList>
    </citation>
    <scope>NUCLEOTIDE SEQUENCE</scope>
</reference>
<dbReference type="InterPro" id="IPR026350">
    <property type="entry name" value="GxxExxY"/>
</dbReference>
<dbReference type="EMBL" id="MLJW01000036">
    <property type="protein sequence ID" value="OIR07612.1"/>
    <property type="molecule type" value="Genomic_DNA"/>
</dbReference>
<dbReference type="NCBIfam" id="TIGR04256">
    <property type="entry name" value="GxxExxY"/>
    <property type="match status" value="1"/>
</dbReference>
<protein>
    <recommendedName>
        <fullName evidence="2">GxxExxY protein</fullName>
    </recommendedName>
</protein>
<evidence type="ECO:0008006" key="2">
    <source>
        <dbReference type="Google" id="ProtNLM"/>
    </source>
</evidence>
<comment type="caution">
    <text evidence="1">The sequence shown here is derived from an EMBL/GenBank/DDBJ whole genome shotgun (WGS) entry which is preliminary data.</text>
</comment>
<dbReference type="Pfam" id="PF13366">
    <property type="entry name" value="PDDEXK_3"/>
    <property type="match status" value="1"/>
</dbReference>
<gene>
    <name evidence="1" type="ORF">GALL_102750</name>
</gene>
<dbReference type="AlphaFoldDB" id="A0A1J5T195"/>